<organism evidence="4">
    <name type="scientific">Sesamum radiatum</name>
    <name type="common">Black benniseed</name>
    <dbReference type="NCBI Taxonomy" id="300843"/>
    <lineage>
        <taxon>Eukaryota</taxon>
        <taxon>Viridiplantae</taxon>
        <taxon>Streptophyta</taxon>
        <taxon>Embryophyta</taxon>
        <taxon>Tracheophyta</taxon>
        <taxon>Spermatophyta</taxon>
        <taxon>Magnoliopsida</taxon>
        <taxon>eudicotyledons</taxon>
        <taxon>Gunneridae</taxon>
        <taxon>Pentapetalae</taxon>
        <taxon>asterids</taxon>
        <taxon>lamiids</taxon>
        <taxon>Lamiales</taxon>
        <taxon>Pedaliaceae</taxon>
        <taxon>Sesamum</taxon>
    </lineage>
</organism>
<proteinExistence type="predicted"/>
<dbReference type="Pfam" id="PF00534">
    <property type="entry name" value="Glycos_transf_1"/>
    <property type="match status" value="1"/>
</dbReference>
<keyword evidence="2" id="KW-0472">Membrane</keyword>
<accession>A0AAW2NAU2</accession>
<keyword evidence="2" id="KW-1133">Transmembrane helix</keyword>
<dbReference type="GO" id="GO:0016757">
    <property type="term" value="F:glycosyltransferase activity"/>
    <property type="evidence" value="ECO:0007669"/>
    <property type="project" value="UniProtKB-KW"/>
</dbReference>
<protein>
    <recommendedName>
        <fullName evidence="3">Glycosyl transferase family 1 domain-containing protein</fullName>
    </recommendedName>
</protein>
<evidence type="ECO:0000256" key="1">
    <source>
        <dbReference type="ARBA" id="ARBA00022676"/>
    </source>
</evidence>
<reference evidence="4" key="1">
    <citation type="submission" date="2020-06" db="EMBL/GenBank/DDBJ databases">
        <authorList>
            <person name="Li T."/>
            <person name="Hu X."/>
            <person name="Zhang T."/>
            <person name="Song X."/>
            <person name="Zhang H."/>
            <person name="Dai N."/>
            <person name="Sheng W."/>
            <person name="Hou X."/>
            <person name="Wei L."/>
        </authorList>
    </citation>
    <scope>NUCLEOTIDE SEQUENCE</scope>
    <source>
        <strain evidence="4">G02</strain>
        <tissue evidence="4">Leaf</tissue>
    </source>
</reference>
<dbReference type="SUPFAM" id="SSF53756">
    <property type="entry name" value="UDP-Glycosyltransferase/glycogen phosphorylase"/>
    <property type="match status" value="1"/>
</dbReference>
<evidence type="ECO:0000256" key="2">
    <source>
        <dbReference type="SAM" id="Phobius"/>
    </source>
</evidence>
<name>A0AAW2NAU2_SESRA</name>
<gene>
    <name evidence="4" type="ORF">Sradi_4579500</name>
</gene>
<comment type="caution">
    <text evidence="4">The sequence shown here is derived from an EMBL/GenBank/DDBJ whole genome shotgun (WGS) entry which is preliminary data.</text>
</comment>
<feature type="domain" description="Glycosyl transferase family 1" evidence="3">
    <location>
        <begin position="392"/>
        <end position="504"/>
    </location>
</feature>
<dbReference type="Gene3D" id="3.40.50.2000">
    <property type="entry name" value="Glycogen Phosphorylase B"/>
    <property type="match status" value="1"/>
</dbReference>
<sequence length="960" mass="109505">MGRTQVPSPEPASDDPTAAALYSIRDRFPFKRYNNYSTDAAVSRSSKTASSHKTSRSHHHHKRKLSFASFIGKSWFYLCIFMVIFTFAFASMVLQSSIMSVFRQGVGGERMRWRWSVKEGLELGSSLEFVPGWRLQLNASRLNWLRSQPRIGVRPPRISLILGNMKKDPATLMLYSVMKNLKGLGYLLKIYALGDGRARTVWQEIGGQVSILTPERYGYIDWSIFDGIILDSLEAKDAISSLMQEPFCSVPLIWIIQEDTLANRLPMYENMGWDRLISNWKNAFSRADVVVFQEFSFPMLYSMLDTGNFFVIPGSPLDVWAAESYSKTHSRSQLRKENGFDDDDLLVLVVGSSFFYDELAWDYAVAMHDLEPLLLKYAGSNDVGFTSKFIFLCGNSSKDYDDALQDVATRLRLNQGSLKHYGINSDVNGLILMADIVLYGSSQDEQGFPPLLTRAMAFGIPVIAPDFPVIRKYVVDGVHGIIFPKNAEALTNAFSLLISEGKLSRFAHSVASSGRLHAANMFAAECIIGYAKLLEYVFDFPSDVLLPSRPSELKNLTWEWSLFRRELDQIYSNTEHLEGYLWMNSSNVYNLEEDMKDYVRSKNITQDNSEDLEEDIPTLLDWDILSEIESSEEVEMLEREEIEERMEKDIGEWDDIYRNARKSEKLRFETNERDEGELERTGQPVCIYEIYNGAGGWPFLHHGSLYRGLSLSTRAQRLSSDDVDAVGRLPILNDTYYRDILCEIGGMFSVANKIDDIHKAPWIGFQSWRASGRKVSLSKNAEEVLEKAIHENPKGDVIYFWACLDMDGGIVGKNDLLTFWSTCDIMNAGRCRMFVDSLHSLHVNSSKTSNCFLGFSAPQNKHCYCRLLEVLVNVWAYHSARKMVYIDPHTGSLKEQHPIEHRKGSMWSKYFNATLLKSMDEDLAEAADDDDHPYRPWLWPLTGEIYGKVYMKGRENKDIG</sequence>
<keyword evidence="2" id="KW-0812">Transmembrane</keyword>
<dbReference type="InterPro" id="IPR001296">
    <property type="entry name" value="Glyco_trans_1"/>
</dbReference>
<feature type="transmembrane region" description="Helical" evidence="2">
    <location>
        <begin position="74"/>
        <end position="94"/>
    </location>
</feature>
<keyword evidence="1" id="KW-0328">Glycosyltransferase</keyword>
<evidence type="ECO:0000259" key="3">
    <source>
        <dbReference type="Pfam" id="PF00534"/>
    </source>
</evidence>
<dbReference type="AlphaFoldDB" id="A0AAW2NAU2"/>
<evidence type="ECO:0000313" key="4">
    <source>
        <dbReference type="EMBL" id="KAL0340627.1"/>
    </source>
</evidence>
<dbReference type="EMBL" id="JACGWJ010000020">
    <property type="protein sequence ID" value="KAL0340627.1"/>
    <property type="molecule type" value="Genomic_DNA"/>
</dbReference>
<reference evidence="4" key="2">
    <citation type="journal article" date="2024" name="Plant">
        <title>Genomic evolution and insights into agronomic trait innovations of Sesamum species.</title>
        <authorList>
            <person name="Miao H."/>
            <person name="Wang L."/>
            <person name="Qu L."/>
            <person name="Liu H."/>
            <person name="Sun Y."/>
            <person name="Le M."/>
            <person name="Wang Q."/>
            <person name="Wei S."/>
            <person name="Zheng Y."/>
            <person name="Lin W."/>
            <person name="Duan Y."/>
            <person name="Cao H."/>
            <person name="Xiong S."/>
            <person name="Wang X."/>
            <person name="Wei L."/>
            <person name="Li C."/>
            <person name="Ma Q."/>
            <person name="Ju M."/>
            <person name="Zhao R."/>
            <person name="Li G."/>
            <person name="Mu C."/>
            <person name="Tian Q."/>
            <person name="Mei H."/>
            <person name="Zhang T."/>
            <person name="Gao T."/>
            <person name="Zhang H."/>
        </authorList>
    </citation>
    <scope>NUCLEOTIDE SEQUENCE</scope>
    <source>
        <strain evidence="4">G02</strain>
    </source>
</reference>
<dbReference type="PANTHER" id="PTHR46635:SF2">
    <property type="entry name" value="GLYCOSYL TRANSFERASE FAMILY 1 DOMAIN-CONTAINING PROTEIN"/>
    <property type="match status" value="1"/>
</dbReference>
<keyword evidence="1" id="KW-0808">Transferase</keyword>
<dbReference type="PANTHER" id="PTHR46635">
    <property type="entry name" value="GLYCOSYL TRANSFERASE FAMILY 1 PROTEIN"/>
    <property type="match status" value="1"/>
</dbReference>